<name>A0A0E9QXA6_ANGAN</name>
<reference evidence="1" key="1">
    <citation type="submission" date="2014-11" db="EMBL/GenBank/DDBJ databases">
        <authorList>
            <person name="Amaro Gonzalez C."/>
        </authorList>
    </citation>
    <scope>NUCLEOTIDE SEQUENCE</scope>
</reference>
<protein>
    <submittedName>
        <fullName evidence="1">Uncharacterized protein</fullName>
    </submittedName>
</protein>
<reference evidence="1" key="2">
    <citation type="journal article" date="2015" name="Fish Shellfish Immunol.">
        <title>Early steps in the European eel (Anguilla anguilla)-Vibrio vulnificus interaction in the gills: Role of the RtxA13 toxin.</title>
        <authorList>
            <person name="Callol A."/>
            <person name="Pajuelo D."/>
            <person name="Ebbesson L."/>
            <person name="Teles M."/>
            <person name="MacKenzie S."/>
            <person name="Amaro C."/>
        </authorList>
    </citation>
    <scope>NUCLEOTIDE SEQUENCE</scope>
</reference>
<accession>A0A0E9QXA6</accession>
<dbReference type="EMBL" id="GBXM01087465">
    <property type="protein sequence ID" value="JAH21112.1"/>
    <property type="molecule type" value="Transcribed_RNA"/>
</dbReference>
<proteinExistence type="predicted"/>
<organism evidence="1">
    <name type="scientific">Anguilla anguilla</name>
    <name type="common">European freshwater eel</name>
    <name type="synonym">Muraena anguilla</name>
    <dbReference type="NCBI Taxonomy" id="7936"/>
    <lineage>
        <taxon>Eukaryota</taxon>
        <taxon>Metazoa</taxon>
        <taxon>Chordata</taxon>
        <taxon>Craniata</taxon>
        <taxon>Vertebrata</taxon>
        <taxon>Euteleostomi</taxon>
        <taxon>Actinopterygii</taxon>
        <taxon>Neopterygii</taxon>
        <taxon>Teleostei</taxon>
        <taxon>Anguilliformes</taxon>
        <taxon>Anguillidae</taxon>
        <taxon>Anguilla</taxon>
    </lineage>
</organism>
<evidence type="ECO:0000313" key="1">
    <source>
        <dbReference type="EMBL" id="JAH21112.1"/>
    </source>
</evidence>
<sequence length="11" mass="1332">MPLMEQINLRS</sequence>